<name>A0A8C9Z0I8_SANLU</name>
<keyword evidence="3" id="KW-1185">Reference proteome</keyword>
<reference evidence="2" key="1">
    <citation type="submission" date="2025-08" db="UniProtKB">
        <authorList>
            <consortium name="Ensembl"/>
        </authorList>
    </citation>
    <scope>IDENTIFICATION</scope>
</reference>
<dbReference type="GO" id="GO:0004904">
    <property type="term" value="F:interferon receptor activity"/>
    <property type="evidence" value="ECO:0007669"/>
    <property type="project" value="TreeGrafter"/>
</dbReference>
<dbReference type="Gene3D" id="2.60.40.10">
    <property type="entry name" value="Immunoglobulins"/>
    <property type="match status" value="1"/>
</dbReference>
<feature type="domain" description="Fibronectin type-III" evidence="1">
    <location>
        <begin position="10"/>
        <end position="109"/>
    </location>
</feature>
<evidence type="ECO:0000313" key="3">
    <source>
        <dbReference type="Proteomes" id="UP000694568"/>
    </source>
</evidence>
<dbReference type="GeneTree" id="ENSGT01120000272703"/>
<sequence length="124" mass="14179">MSEADLLVTLAFVAAELAPPENLTLITLNTNYTLSWDWDQSFAEGHAVNFTTQYVAKFKLKSKRKSPVWETACEKTSHRSCDLTKFNLYYLGIYVLRVQASVNGRVSDWMMKEFCPDEDGKREG</sequence>
<dbReference type="PANTHER" id="PTHR20859">
    <property type="entry name" value="INTERFERON/INTERLEUKIN RECEPTOR"/>
    <property type="match status" value="1"/>
</dbReference>
<dbReference type="PANTHER" id="PTHR20859:SF85">
    <property type="entry name" value="INTERFERON ALPHA_BETA RECEPTOR 1 ISOFORM X1"/>
    <property type="match status" value="1"/>
</dbReference>
<dbReference type="InterPro" id="IPR050650">
    <property type="entry name" value="Type-II_Cytokine-TF_Rcpt"/>
</dbReference>
<dbReference type="Proteomes" id="UP000694568">
    <property type="component" value="Unplaced"/>
</dbReference>
<dbReference type="GO" id="GO:0005886">
    <property type="term" value="C:plasma membrane"/>
    <property type="evidence" value="ECO:0007669"/>
    <property type="project" value="TreeGrafter"/>
</dbReference>
<protein>
    <recommendedName>
        <fullName evidence="1">Fibronectin type-III domain-containing protein</fullName>
    </recommendedName>
</protein>
<evidence type="ECO:0000259" key="1">
    <source>
        <dbReference type="Pfam" id="PF01108"/>
    </source>
</evidence>
<dbReference type="InterPro" id="IPR003961">
    <property type="entry name" value="FN3_dom"/>
</dbReference>
<dbReference type="Ensembl" id="ENSSLUT00000033798.1">
    <property type="protein sequence ID" value="ENSSLUP00000032767.1"/>
    <property type="gene ID" value="ENSSLUG00000014629.1"/>
</dbReference>
<reference evidence="2" key="2">
    <citation type="submission" date="2025-09" db="UniProtKB">
        <authorList>
            <consortium name="Ensembl"/>
        </authorList>
    </citation>
    <scope>IDENTIFICATION</scope>
</reference>
<accession>A0A8C9Z0I8</accession>
<proteinExistence type="predicted"/>
<dbReference type="InterPro" id="IPR013783">
    <property type="entry name" value="Ig-like_fold"/>
</dbReference>
<organism evidence="2 3">
    <name type="scientific">Sander lucioperca</name>
    <name type="common">Pike-perch</name>
    <name type="synonym">Perca lucioperca</name>
    <dbReference type="NCBI Taxonomy" id="283035"/>
    <lineage>
        <taxon>Eukaryota</taxon>
        <taxon>Metazoa</taxon>
        <taxon>Chordata</taxon>
        <taxon>Craniata</taxon>
        <taxon>Vertebrata</taxon>
        <taxon>Euteleostomi</taxon>
        <taxon>Actinopterygii</taxon>
        <taxon>Neopterygii</taxon>
        <taxon>Teleostei</taxon>
        <taxon>Neoteleostei</taxon>
        <taxon>Acanthomorphata</taxon>
        <taxon>Eupercaria</taxon>
        <taxon>Perciformes</taxon>
        <taxon>Percoidei</taxon>
        <taxon>Percidae</taxon>
        <taxon>Luciopercinae</taxon>
        <taxon>Sander</taxon>
    </lineage>
</organism>
<dbReference type="Pfam" id="PF01108">
    <property type="entry name" value="Tissue_fac"/>
    <property type="match status" value="1"/>
</dbReference>
<dbReference type="InterPro" id="IPR036116">
    <property type="entry name" value="FN3_sf"/>
</dbReference>
<dbReference type="SUPFAM" id="SSF49265">
    <property type="entry name" value="Fibronectin type III"/>
    <property type="match status" value="1"/>
</dbReference>
<dbReference type="AlphaFoldDB" id="A0A8C9Z0I8"/>
<evidence type="ECO:0000313" key="2">
    <source>
        <dbReference type="Ensembl" id="ENSSLUP00000032767.1"/>
    </source>
</evidence>